<dbReference type="PROSITE" id="PS50097">
    <property type="entry name" value="BTB"/>
    <property type="match status" value="1"/>
</dbReference>
<evidence type="ECO:0000256" key="1">
    <source>
        <dbReference type="ARBA" id="ARBA00022441"/>
    </source>
</evidence>
<dbReference type="SUPFAM" id="SSF54695">
    <property type="entry name" value="POZ domain"/>
    <property type="match status" value="1"/>
</dbReference>
<evidence type="ECO:0000259" key="3">
    <source>
        <dbReference type="PROSITE" id="PS50097"/>
    </source>
</evidence>
<feature type="domain" description="BTB" evidence="3">
    <location>
        <begin position="39"/>
        <end position="104"/>
    </location>
</feature>
<keyword evidence="2" id="KW-0677">Repeat</keyword>
<keyword evidence="1" id="KW-0880">Kelch repeat</keyword>
<name>A0A183EPR2_9BILA</name>
<dbReference type="InterPro" id="IPR011333">
    <property type="entry name" value="SKP1/BTB/POZ_sf"/>
</dbReference>
<organism evidence="4">
    <name type="scientific">Gongylonema pulchrum</name>
    <dbReference type="NCBI Taxonomy" id="637853"/>
    <lineage>
        <taxon>Eukaryota</taxon>
        <taxon>Metazoa</taxon>
        <taxon>Ecdysozoa</taxon>
        <taxon>Nematoda</taxon>
        <taxon>Chromadorea</taxon>
        <taxon>Rhabditida</taxon>
        <taxon>Spirurina</taxon>
        <taxon>Spiruromorpha</taxon>
        <taxon>Spiruroidea</taxon>
        <taxon>Gongylonematidae</taxon>
        <taxon>Gongylonema</taxon>
    </lineage>
</organism>
<dbReference type="AlphaFoldDB" id="A0A183EPR2"/>
<proteinExistence type="predicted"/>
<evidence type="ECO:0000313" key="4">
    <source>
        <dbReference type="WBParaSite" id="GPUH_0002298101-mRNA-1"/>
    </source>
</evidence>
<protein>
    <submittedName>
        <fullName evidence="4">BTB domain-containing protein</fullName>
    </submittedName>
</protein>
<evidence type="ECO:0000256" key="2">
    <source>
        <dbReference type="ARBA" id="ARBA00022737"/>
    </source>
</evidence>
<dbReference type="PANTHER" id="PTHR24412">
    <property type="entry name" value="KELCH PROTEIN"/>
    <property type="match status" value="1"/>
</dbReference>
<dbReference type="PANTHER" id="PTHR24412:SF497">
    <property type="entry name" value="KELCH-LIKE PROTEIN 18"/>
    <property type="match status" value="1"/>
</dbReference>
<sequence>LLTMCDEDDDEVLVFECGASLAASAFPNFEEIRRSGKLCDVVLVAGTLRSSLYAQQIVSLLPQLFFCMYDNYRFSAHRIVLAATIPYFRAMFTTEMAESQQEEIHLKGQLVPTLISGHFIAALNCPILAACGLSLIVVSEAATSLCAYRFGAGHTGAADCVCVYRKCSNNGGKCAEHDAGGKFPSAE</sequence>
<dbReference type="Gene3D" id="3.30.710.10">
    <property type="entry name" value="Potassium Channel Kv1.1, Chain A"/>
    <property type="match status" value="1"/>
</dbReference>
<dbReference type="InterPro" id="IPR000210">
    <property type="entry name" value="BTB/POZ_dom"/>
</dbReference>
<accession>A0A183EPR2</accession>
<dbReference type="WBParaSite" id="GPUH_0002298101-mRNA-1">
    <property type="protein sequence ID" value="GPUH_0002298101-mRNA-1"/>
    <property type="gene ID" value="GPUH_0002298101"/>
</dbReference>
<reference evidence="4" key="1">
    <citation type="submission" date="2016-06" db="UniProtKB">
        <authorList>
            <consortium name="WormBaseParasite"/>
        </authorList>
    </citation>
    <scope>IDENTIFICATION</scope>
</reference>
<dbReference type="Pfam" id="PF00651">
    <property type="entry name" value="BTB"/>
    <property type="match status" value="1"/>
</dbReference>